<reference evidence="6" key="1">
    <citation type="submission" date="2021-06" db="EMBL/GenBank/DDBJ databases">
        <authorList>
            <person name="Kallberg Y."/>
            <person name="Tangrot J."/>
            <person name="Rosling A."/>
        </authorList>
    </citation>
    <scope>NUCLEOTIDE SEQUENCE</scope>
    <source>
        <strain evidence="6">MT106</strain>
    </source>
</reference>
<dbReference type="EMBL" id="CAJVPL010001192">
    <property type="protein sequence ID" value="CAG8557886.1"/>
    <property type="molecule type" value="Genomic_DNA"/>
</dbReference>
<evidence type="ECO:0000256" key="4">
    <source>
        <dbReference type="SAM" id="MobiDB-lite"/>
    </source>
</evidence>
<keyword evidence="2" id="KW-0863">Zinc-finger</keyword>
<organism evidence="6 7">
    <name type="scientific">Ambispora gerdemannii</name>
    <dbReference type="NCBI Taxonomy" id="144530"/>
    <lineage>
        <taxon>Eukaryota</taxon>
        <taxon>Fungi</taxon>
        <taxon>Fungi incertae sedis</taxon>
        <taxon>Mucoromycota</taxon>
        <taxon>Glomeromycotina</taxon>
        <taxon>Glomeromycetes</taxon>
        <taxon>Archaeosporales</taxon>
        <taxon>Ambisporaceae</taxon>
        <taxon>Ambispora</taxon>
    </lineage>
</organism>
<feature type="domain" description="Zinc finger C3HC4 RING-type" evidence="5">
    <location>
        <begin position="37"/>
        <end position="65"/>
    </location>
</feature>
<keyword evidence="3" id="KW-0862">Zinc</keyword>
<dbReference type="SUPFAM" id="SSF57850">
    <property type="entry name" value="RING/U-box"/>
    <property type="match status" value="1"/>
</dbReference>
<evidence type="ECO:0000256" key="1">
    <source>
        <dbReference type="ARBA" id="ARBA00022723"/>
    </source>
</evidence>
<keyword evidence="1" id="KW-0479">Metal-binding</keyword>
<dbReference type="GO" id="GO:0008270">
    <property type="term" value="F:zinc ion binding"/>
    <property type="evidence" value="ECO:0007669"/>
    <property type="project" value="UniProtKB-KW"/>
</dbReference>
<proteinExistence type="predicted"/>
<dbReference type="InterPro" id="IPR018957">
    <property type="entry name" value="Znf_C3HC4_RING-type"/>
</dbReference>
<evidence type="ECO:0000313" key="6">
    <source>
        <dbReference type="EMBL" id="CAG8557886.1"/>
    </source>
</evidence>
<comment type="caution">
    <text evidence="6">The sequence shown here is derived from an EMBL/GenBank/DDBJ whole genome shotgun (WGS) entry which is preliminary data.</text>
</comment>
<accession>A0A9N9FU84</accession>
<dbReference type="Pfam" id="PF00097">
    <property type="entry name" value="zf-C3HC4"/>
    <property type="match status" value="1"/>
</dbReference>
<evidence type="ECO:0000256" key="3">
    <source>
        <dbReference type="ARBA" id="ARBA00022833"/>
    </source>
</evidence>
<feature type="region of interest" description="Disordered" evidence="4">
    <location>
        <begin position="126"/>
        <end position="183"/>
    </location>
</feature>
<dbReference type="Gene3D" id="3.30.40.10">
    <property type="entry name" value="Zinc/RING finger domain, C3HC4 (zinc finger)"/>
    <property type="match status" value="1"/>
</dbReference>
<sequence>MVAYVLRISHFHQSSNTKVKSMLLMRSRYSSITLQAFMVLACGHIHHHTCIENHIVRTEAKCPACSIIIETIREEVYKRLKLSSAGGSDNESARRKLSPQSMIIVGDNNDKDVELMRNLGLVDNASFAGQEKQTNQTTSDKEKNPTITTTTTTQDRSTSPIATEKMKSPMLKPDPPENHHHKSTFLPKTTKAEKRATFAYQDEIRCWYHFAEKFEQNFKDIMDNDSAKHLDYVVIPLLWK</sequence>
<protein>
    <submittedName>
        <fullName evidence="6">255_t:CDS:1</fullName>
    </submittedName>
</protein>
<gene>
    <name evidence="6" type="ORF">AGERDE_LOCUS7004</name>
</gene>
<keyword evidence="7" id="KW-1185">Reference proteome</keyword>
<dbReference type="AlphaFoldDB" id="A0A9N9FU84"/>
<evidence type="ECO:0000259" key="5">
    <source>
        <dbReference type="Pfam" id="PF00097"/>
    </source>
</evidence>
<dbReference type="InterPro" id="IPR013083">
    <property type="entry name" value="Znf_RING/FYVE/PHD"/>
</dbReference>
<evidence type="ECO:0000256" key="2">
    <source>
        <dbReference type="ARBA" id="ARBA00022771"/>
    </source>
</evidence>
<name>A0A9N9FU84_9GLOM</name>
<dbReference type="Proteomes" id="UP000789831">
    <property type="component" value="Unassembled WGS sequence"/>
</dbReference>
<evidence type="ECO:0000313" key="7">
    <source>
        <dbReference type="Proteomes" id="UP000789831"/>
    </source>
</evidence>